<dbReference type="InterPro" id="IPR003501">
    <property type="entry name" value="PTS_EIIB_2/3"/>
</dbReference>
<evidence type="ECO:0000256" key="1">
    <source>
        <dbReference type="ARBA" id="ARBA00022448"/>
    </source>
</evidence>
<feature type="domain" description="PTS EIIB type-3" evidence="8">
    <location>
        <begin position="1"/>
        <end position="88"/>
    </location>
</feature>
<dbReference type="InterPro" id="IPR051819">
    <property type="entry name" value="PTS_sugar-specific_EIIB"/>
</dbReference>
<keyword evidence="3" id="KW-0762">Sugar transport</keyword>
<evidence type="ECO:0000259" key="8">
    <source>
        <dbReference type="PROSITE" id="PS51100"/>
    </source>
</evidence>
<dbReference type="PROSITE" id="PS51100">
    <property type="entry name" value="PTS_EIIB_TYPE_3"/>
    <property type="match status" value="1"/>
</dbReference>
<protein>
    <submittedName>
        <fullName evidence="9">PTS system cellobiose-specific IIB component</fullName>
    </submittedName>
</protein>
<gene>
    <name evidence="9" type="primary">celA1</name>
    <name evidence="9" type="ORF">SAPIS_v1c02060</name>
</gene>
<sequence>MSTSILLKKVEDAAYDSDYKIDIKATSVDEAKIIGENYDLILLGPQVSYEKEALQKILTIPVLVIDAETYSIGSGEKIINLIINTIGK</sequence>
<proteinExistence type="predicted"/>
<dbReference type="PANTHER" id="PTHR34581">
    <property type="entry name" value="PTS SYSTEM N,N'-DIACETYLCHITOBIOSE-SPECIFIC EIIB COMPONENT"/>
    <property type="match status" value="1"/>
</dbReference>
<keyword evidence="6" id="KW-0418">Kinase</keyword>
<dbReference type="InterPro" id="IPR036095">
    <property type="entry name" value="PTS_EIIB-like_sf"/>
</dbReference>
<keyword evidence="2" id="KW-0597">Phosphoprotein</keyword>
<comment type="caution">
    <text evidence="7">Lacks conserved residue(s) required for the propagation of feature annotation.</text>
</comment>
<evidence type="ECO:0000256" key="2">
    <source>
        <dbReference type="ARBA" id="ARBA00022553"/>
    </source>
</evidence>
<dbReference type="PANTHER" id="PTHR34581:SF2">
    <property type="entry name" value="PTS SYSTEM N,N'-DIACETYLCHITOBIOSE-SPECIFIC EIIB COMPONENT"/>
    <property type="match status" value="1"/>
</dbReference>
<dbReference type="GO" id="GO:0008982">
    <property type="term" value="F:protein-N(PI)-phosphohistidine-sugar phosphotransferase activity"/>
    <property type="evidence" value="ECO:0007669"/>
    <property type="project" value="InterPro"/>
</dbReference>
<keyword evidence="10" id="KW-1185">Reference proteome</keyword>
<evidence type="ECO:0000256" key="5">
    <source>
        <dbReference type="ARBA" id="ARBA00022683"/>
    </source>
</evidence>
<dbReference type="STRING" id="1276258.SAPIS_v1c02060"/>
<dbReference type="InterPro" id="IPR013012">
    <property type="entry name" value="PTS_EIIB_3"/>
</dbReference>
<evidence type="ECO:0000313" key="9">
    <source>
        <dbReference type="EMBL" id="AHB36052.1"/>
    </source>
</evidence>
<dbReference type="eggNOG" id="COG1440">
    <property type="taxonomic scope" value="Bacteria"/>
</dbReference>
<dbReference type="OrthoDB" id="9808134at2"/>
<keyword evidence="1" id="KW-0813">Transport</keyword>
<dbReference type="KEGG" id="sapi:SAPIS_v1c02060"/>
<dbReference type="Gene3D" id="3.40.50.2300">
    <property type="match status" value="1"/>
</dbReference>
<dbReference type="SUPFAM" id="SSF52794">
    <property type="entry name" value="PTS system IIB component-like"/>
    <property type="match status" value="1"/>
</dbReference>
<evidence type="ECO:0000256" key="6">
    <source>
        <dbReference type="ARBA" id="ARBA00022777"/>
    </source>
</evidence>
<dbReference type="AlphaFoldDB" id="V5RHB8"/>
<dbReference type="PATRIC" id="fig|1276258.3.peg.200"/>
<name>V5RHB8_SPIAP</name>
<keyword evidence="5" id="KW-0598">Phosphotransferase system</keyword>
<accession>V5RHB8</accession>
<evidence type="ECO:0000313" key="10">
    <source>
        <dbReference type="Proteomes" id="UP000018550"/>
    </source>
</evidence>
<evidence type="ECO:0000256" key="7">
    <source>
        <dbReference type="PROSITE-ProRule" id="PRU00423"/>
    </source>
</evidence>
<dbReference type="Proteomes" id="UP000018550">
    <property type="component" value="Chromosome"/>
</dbReference>
<organism evidence="9 10">
    <name type="scientific">Spiroplasma apis B31</name>
    <dbReference type="NCBI Taxonomy" id="1276258"/>
    <lineage>
        <taxon>Bacteria</taxon>
        <taxon>Bacillati</taxon>
        <taxon>Mycoplasmatota</taxon>
        <taxon>Mollicutes</taxon>
        <taxon>Entomoplasmatales</taxon>
        <taxon>Spiroplasmataceae</taxon>
        <taxon>Spiroplasma</taxon>
    </lineage>
</organism>
<keyword evidence="4" id="KW-0808">Transferase</keyword>
<dbReference type="HOGENOM" id="CLU_147323_2_1_14"/>
<dbReference type="EMBL" id="CP006682">
    <property type="protein sequence ID" value="AHB36052.1"/>
    <property type="molecule type" value="Genomic_DNA"/>
</dbReference>
<dbReference type="GO" id="GO:0016301">
    <property type="term" value="F:kinase activity"/>
    <property type="evidence" value="ECO:0007669"/>
    <property type="project" value="UniProtKB-KW"/>
</dbReference>
<evidence type="ECO:0000256" key="3">
    <source>
        <dbReference type="ARBA" id="ARBA00022597"/>
    </source>
</evidence>
<dbReference type="Pfam" id="PF02302">
    <property type="entry name" value="PTS_IIB"/>
    <property type="match status" value="1"/>
</dbReference>
<reference evidence="9 10" key="1">
    <citation type="journal article" date="2014" name="Genome Announc.">
        <title>Complete Genome Sequence of Spiroplasma apis B31T (ATCC 33834), a Bacterium Associated with May Disease of Honeybees (Apis mellifera).</title>
        <authorList>
            <person name="Ku C."/>
            <person name="Lo W.S."/>
            <person name="Chen L.L."/>
            <person name="Kuo C.H."/>
        </authorList>
    </citation>
    <scope>NUCLEOTIDE SEQUENCE [LARGE SCALE GENOMIC DNA]</scope>
    <source>
        <strain evidence="9">B31</strain>
    </source>
</reference>
<evidence type="ECO:0000256" key="4">
    <source>
        <dbReference type="ARBA" id="ARBA00022679"/>
    </source>
</evidence>
<dbReference type="GO" id="GO:0009401">
    <property type="term" value="P:phosphoenolpyruvate-dependent sugar phosphotransferase system"/>
    <property type="evidence" value="ECO:0007669"/>
    <property type="project" value="UniProtKB-KW"/>
</dbReference>